<dbReference type="Proteomes" id="UP001420932">
    <property type="component" value="Unassembled WGS sequence"/>
</dbReference>
<proteinExistence type="predicted"/>
<feature type="region of interest" description="Disordered" evidence="1">
    <location>
        <begin position="33"/>
        <end position="67"/>
    </location>
</feature>
<accession>A0AAP0I3C4</accession>
<name>A0AAP0I3C4_9MAGN</name>
<feature type="compositionally biased region" description="Basic and acidic residues" evidence="1">
    <location>
        <begin position="7"/>
        <end position="21"/>
    </location>
</feature>
<feature type="region of interest" description="Disordered" evidence="1">
    <location>
        <begin position="1"/>
        <end position="21"/>
    </location>
</feature>
<protein>
    <submittedName>
        <fullName evidence="2">Uncharacterized protein</fullName>
    </submittedName>
</protein>
<reference evidence="2 3" key="1">
    <citation type="submission" date="2024-01" db="EMBL/GenBank/DDBJ databases">
        <title>Genome assemblies of Stephania.</title>
        <authorList>
            <person name="Yang L."/>
        </authorList>
    </citation>
    <scope>NUCLEOTIDE SEQUENCE [LARGE SCALE GENOMIC DNA]</scope>
    <source>
        <strain evidence="2">YNDBR</strain>
        <tissue evidence="2">Leaf</tissue>
    </source>
</reference>
<dbReference type="EMBL" id="JBBNAF010000010">
    <property type="protein sequence ID" value="KAK9107446.1"/>
    <property type="molecule type" value="Genomic_DNA"/>
</dbReference>
<organism evidence="2 3">
    <name type="scientific">Stephania yunnanensis</name>
    <dbReference type="NCBI Taxonomy" id="152371"/>
    <lineage>
        <taxon>Eukaryota</taxon>
        <taxon>Viridiplantae</taxon>
        <taxon>Streptophyta</taxon>
        <taxon>Embryophyta</taxon>
        <taxon>Tracheophyta</taxon>
        <taxon>Spermatophyta</taxon>
        <taxon>Magnoliopsida</taxon>
        <taxon>Ranunculales</taxon>
        <taxon>Menispermaceae</taxon>
        <taxon>Menispermoideae</taxon>
        <taxon>Cissampelideae</taxon>
        <taxon>Stephania</taxon>
    </lineage>
</organism>
<evidence type="ECO:0000313" key="3">
    <source>
        <dbReference type="Proteomes" id="UP001420932"/>
    </source>
</evidence>
<evidence type="ECO:0000313" key="2">
    <source>
        <dbReference type="EMBL" id="KAK9107446.1"/>
    </source>
</evidence>
<sequence>MWGCRPAVEKEERELTERRSKGLRQLSKEEIIAAPGEHGVVTTDQGGAEPRYGSSEQRQWGTRRPGEGEGVRVAILGDGIAHPTSHAMCTLVVSQGAPMIWAPNHFLRAHQDERRRFLESRPPLKAMFHESESRFNDNHVEAEGAVEFMAKNTQSKVFTCNDQTLDNLN</sequence>
<evidence type="ECO:0000256" key="1">
    <source>
        <dbReference type="SAM" id="MobiDB-lite"/>
    </source>
</evidence>
<dbReference type="AlphaFoldDB" id="A0AAP0I3C4"/>
<gene>
    <name evidence="2" type="ORF">Syun_023457</name>
</gene>
<comment type="caution">
    <text evidence="2">The sequence shown here is derived from an EMBL/GenBank/DDBJ whole genome shotgun (WGS) entry which is preliminary data.</text>
</comment>
<keyword evidence="3" id="KW-1185">Reference proteome</keyword>